<keyword evidence="7" id="KW-0378">Hydrolase</keyword>
<sequence>MMKDQSIKIFPTVEKLAGSFAELLQQNVDKTDDDDFYSIALSGGSTPNKIFKYLSENYKDKINWAKIKIFFGDERCVPPDDEESNYRMANESLLKKISIPKENIFRIKGEINPAKEAARYEEVLKSNLPSLKGIPQFDLILLGLGEDGHTVSIFPNQLNLFYSARLCEVAVHPQTKQKRITLTGKIINNAKLVVFIVTGKNKSKISDKIISNDDSVSEFPASFVSPKNGKIIWLLDFRASQLLNNHNEMNELLK</sequence>
<evidence type="ECO:0000256" key="5">
    <source>
        <dbReference type="ARBA" id="ARBA00013198"/>
    </source>
</evidence>
<dbReference type="GO" id="GO:0005975">
    <property type="term" value="P:carbohydrate metabolic process"/>
    <property type="evidence" value="ECO:0007669"/>
    <property type="project" value="UniProtKB-UniRule"/>
</dbReference>
<dbReference type="Gene3D" id="3.40.50.1360">
    <property type="match status" value="1"/>
</dbReference>
<dbReference type="PANTHER" id="PTHR11054">
    <property type="entry name" value="6-PHOSPHOGLUCONOLACTONASE"/>
    <property type="match status" value="1"/>
</dbReference>
<dbReference type="Pfam" id="PF01182">
    <property type="entry name" value="Glucosamine_iso"/>
    <property type="match status" value="1"/>
</dbReference>
<evidence type="ECO:0000256" key="3">
    <source>
        <dbReference type="ARBA" id="ARBA00004961"/>
    </source>
</evidence>
<dbReference type="InterPro" id="IPR039104">
    <property type="entry name" value="6PGL"/>
</dbReference>
<dbReference type="UniPathway" id="UPA00115">
    <property type="reaction ID" value="UER00409"/>
</dbReference>
<comment type="catalytic activity">
    <reaction evidence="1 7">
        <text>6-phospho-D-glucono-1,5-lactone + H2O = 6-phospho-D-gluconate + H(+)</text>
        <dbReference type="Rhea" id="RHEA:12556"/>
        <dbReference type="ChEBI" id="CHEBI:15377"/>
        <dbReference type="ChEBI" id="CHEBI:15378"/>
        <dbReference type="ChEBI" id="CHEBI:57955"/>
        <dbReference type="ChEBI" id="CHEBI:58759"/>
        <dbReference type="EC" id="3.1.1.31"/>
    </reaction>
</comment>
<dbReference type="NCBIfam" id="TIGR01198">
    <property type="entry name" value="pgl"/>
    <property type="match status" value="1"/>
</dbReference>
<dbReference type="SUPFAM" id="SSF100950">
    <property type="entry name" value="NagB/RpiA/CoA transferase-like"/>
    <property type="match status" value="1"/>
</dbReference>
<dbReference type="GO" id="GO:0006098">
    <property type="term" value="P:pentose-phosphate shunt"/>
    <property type="evidence" value="ECO:0007669"/>
    <property type="project" value="UniProtKB-UniPathway"/>
</dbReference>
<evidence type="ECO:0000259" key="8">
    <source>
        <dbReference type="Pfam" id="PF01182"/>
    </source>
</evidence>
<gene>
    <name evidence="7" type="primary">pgl</name>
</gene>
<dbReference type="PANTHER" id="PTHR11054:SF0">
    <property type="entry name" value="6-PHOSPHOGLUCONOLACTONASE"/>
    <property type="match status" value="1"/>
</dbReference>
<feature type="domain" description="Glucosamine/galactosamine-6-phosphate isomerase" evidence="8">
    <location>
        <begin position="13"/>
        <end position="233"/>
    </location>
</feature>
<name>H9BX32_9BACT</name>
<dbReference type="EMBL" id="JQ085823">
    <property type="protein sequence ID" value="AFD03354.1"/>
    <property type="molecule type" value="Genomic_DNA"/>
</dbReference>
<dbReference type="CDD" id="cd01400">
    <property type="entry name" value="6PGL"/>
    <property type="match status" value="1"/>
</dbReference>
<evidence type="ECO:0000256" key="6">
    <source>
        <dbReference type="ARBA" id="ARBA00020337"/>
    </source>
</evidence>
<protein>
    <recommendedName>
        <fullName evidence="6 7">6-phosphogluconolactonase</fullName>
        <shortName evidence="7">6PGL</shortName>
        <ecNumber evidence="5 7">3.1.1.31</ecNumber>
    </recommendedName>
</protein>
<comment type="similarity">
    <text evidence="4 7">Belongs to the glucosamine/galactosamine-6-phosphate isomerase family. 6-phosphogluconolactonase subfamily.</text>
</comment>
<evidence type="ECO:0000313" key="9">
    <source>
        <dbReference type="EMBL" id="AFD03354.1"/>
    </source>
</evidence>
<comment type="function">
    <text evidence="2 7">Hydrolysis of 6-phosphogluconolactone to 6-phosphogluconate.</text>
</comment>
<dbReference type="InterPro" id="IPR006148">
    <property type="entry name" value="Glc/Gal-6P_isomerase"/>
</dbReference>
<evidence type="ECO:0000256" key="7">
    <source>
        <dbReference type="RuleBase" id="RU365095"/>
    </source>
</evidence>
<dbReference type="GO" id="GO:0017057">
    <property type="term" value="F:6-phosphogluconolactonase activity"/>
    <property type="evidence" value="ECO:0007669"/>
    <property type="project" value="UniProtKB-UniRule"/>
</dbReference>
<dbReference type="InterPro" id="IPR005900">
    <property type="entry name" value="6-phosphogluconolactonase_DevB"/>
</dbReference>
<accession>H9BX32</accession>
<evidence type="ECO:0000256" key="1">
    <source>
        <dbReference type="ARBA" id="ARBA00000832"/>
    </source>
</evidence>
<comment type="pathway">
    <text evidence="3 7">Carbohydrate degradation; pentose phosphate pathway; D-ribulose 5-phosphate from D-glucose 6-phosphate (oxidative stage): step 2/3.</text>
</comment>
<dbReference type="AlphaFoldDB" id="H9BX32"/>
<proteinExistence type="inferred from homology"/>
<evidence type="ECO:0000256" key="4">
    <source>
        <dbReference type="ARBA" id="ARBA00010662"/>
    </source>
</evidence>
<dbReference type="InterPro" id="IPR037171">
    <property type="entry name" value="NagB/RpiA_transferase-like"/>
</dbReference>
<evidence type="ECO:0000256" key="2">
    <source>
        <dbReference type="ARBA" id="ARBA00002681"/>
    </source>
</evidence>
<reference evidence="9" key="1">
    <citation type="submission" date="2011-11" db="EMBL/GenBank/DDBJ databases">
        <title>Construction and analysis of a metagenome of deep-sea sediment.</title>
        <authorList>
            <person name="Huo Y.-Y."/>
            <person name="Cheng H."/>
            <person name="Wu M."/>
        </authorList>
    </citation>
    <scope>NUCLEOTIDE SEQUENCE</scope>
</reference>
<dbReference type="EC" id="3.1.1.31" evidence="5 7"/>
<organism evidence="9">
    <name type="scientific">uncultured bacterium W5-47b</name>
    <dbReference type="NCBI Taxonomy" id="1130998"/>
    <lineage>
        <taxon>Bacteria</taxon>
        <taxon>environmental samples</taxon>
    </lineage>
</organism>